<dbReference type="SFLD" id="SFLDG01140">
    <property type="entry name" value="C2.B:_Phosphomannomutase_and_P"/>
    <property type="match status" value="1"/>
</dbReference>
<dbReference type="InterPro" id="IPR000150">
    <property type="entry name" value="Cof"/>
</dbReference>
<dbReference type="PROSITE" id="PS01229">
    <property type="entry name" value="COF_2"/>
    <property type="match status" value="1"/>
</dbReference>
<dbReference type="PANTHER" id="PTHR10000:SF25">
    <property type="entry name" value="PHOSPHATASE YKRA-RELATED"/>
    <property type="match status" value="1"/>
</dbReference>
<keyword evidence="2" id="KW-1185">Reference proteome</keyword>
<sequence>MGSMSQITSAFFDIDGTLTSFVSHVVPDSTLVALRALRERGVRIFICTGRSPSQATTVLDTIPLAFDGYVTFNGQYCVLDESPDEGGSAGDGLRRGTVIAEHPLDRGDLAIYLDWLRAHPQVVSNFGERDYVYFNHVDETMRATWRSLGKTAPPVYVDDPARALTHPTYQVSPYVTPDEEAELTALMPHTTGVRWHPAFTDLIPADGGKPAGMRTFLERFGLHVADAAAFGDGGNDVAMIEAAGVGVAMGNARDEVKRSADLVTDDVDGNGIANALRRLGAIG</sequence>
<dbReference type="EMBL" id="JAAIIH010000001">
    <property type="protein sequence ID" value="NMM99444.1"/>
    <property type="molecule type" value="Genomic_DNA"/>
</dbReference>
<dbReference type="NCBIfam" id="TIGR00099">
    <property type="entry name" value="Cof-subfamily"/>
    <property type="match status" value="1"/>
</dbReference>
<dbReference type="Gene3D" id="3.30.1240.10">
    <property type="match status" value="1"/>
</dbReference>
<dbReference type="GO" id="GO:0005829">
    <property type="term" value="C:cytosol"/>
    <property type="evidence" value="ECO:0007669"/>
    <property type="project" value="TreeGrafter"/>
</dbReference>
<dbReference type="SFLD" id="SFLDS00003">
    <property type="entry name" value="Haloacid_Dehalogenase"/>
    <property type="match status" value="1"/>
</dbReference>
<accession>A0A7Y0EZV5</accession>
<evidence type="ECO:0000313" key="2">
    <source>
        <dbReference type="Proteomes" id="UP000588277"/>
    </source>
</evidence>
<protein>
    <submittedName>
        <fullName evidence="1">Hydrolase</fullName>
    </submittedName>
</protein>
<dbReference type="AlphaFoldDB" id="A0A7Y0EZV5"/>
<dbReference type="InterPro" id="IPR023214">
    <property type="entry name" value="HAD_sf"/>
</dbReference>
<dbReference type="InterPro" id="IPR036412">
    <property type="entry name" value="HAD-like_sf"/>
</dbReference>
<name>A0A7Y0EZV5_9BIFI</name>
<dbReference type="SUPFAM" id="SSF56784">
    <property type="entry name" value="HAD-like"/>
    <property type="match status" value="1"/>
</dbReference>
<reference evidence="1 2" key="1">
    <citation type="submission" date="2020-02" db="EMBL/GenBank/DDBJ databases">
        <title>Characterization of phylogenetic diversity of novel bifidobacterial species isolated in Czech ZOOs.</title>
        <authorList>
            <person name="Lugli G.A."/>
            <person name="Vera N.B."/>
            <person name="Ventura M."/>
        </authorList>
    </citation>
    <scope>NUCLEOTIDE SEQUENCE [LARGE SCALE GENOMIC DNA]</scope>
    <source>
        <strain evidence="1 2">DSM 109958</strain>
    </source>
</reference>
<dbReference type="Pfam" id="PF08282">
    <property type="entry name" value="Hydrolase_3"/>
    <property type="match status" value="1"/>
</dbReference>
<gene>
    <name evidence="1" type="ORF">G1C96_0021</name>
</gene>
<dbReference type="GO" id="GO:0016791">
    <property type="term" value="F:phosphatase activity"/>
    <property type="evidence" value="ECO:0007669"/>
    <property type="project" value="TreeGrafter"/>
</dbReference>
<proteinExistence type="predicted"/>
<organism evidence="1 2">
    <name type="scientific">Bifidobacterium moraviense</name>
    <dbReference type="NCBI Taxonomy" id="2675323"/>
    <lineage>
        <taxon>Bacteria</taxon>
        <taxon>Bacillati</taxon>
        <taxon>Actinomycetota</taxon>
        <taxon>Actinomycetes</taxon>
        <taxon>Bifidobacteriales</taxon>
        <taxon>Bifidobacteriaceae</taxon>
        <taxon>Bifidobacterium</taxon>
    </lineage>
</organism>
<dbReference type="PANTHER" id="PTHR10000">
    <property type="entry name" value="PHOSPHOSERINE PHOSPHATASE"/>
    <property type="match status" value="1"/>
</dbReference>
<dbReference type="GO" id="GO:0000287">
    <property type="term" value="F:magnesium ion binding"/>
    <property type="evidence" value="ECO:0007669"/>
    <property type="project" value="TreeGrafter"/>
</dbReference>
<comment type="caution">
    <text evidence="1">The sequence shown here is derived from an EMBL/GenBank/DDBJ whole genome shotgun (WGS) entry which is preliminary data.</text>
</comment>
<dbReference type="Gene3D" id="3.40.50.1000">
    <property type="entry name" value="HAD superfamily/HAD-like"/>
    <property type="match status" value="2"/>
</dbReference>
<dbReference type="Proteomes" id="UP000588277">
    <property type="component" value="Unassembled WGS sequence"/>
</dbReference>
<keyword evidence="1" id="KW-0378">Hydrolase</keyword>
<evidence type="ECO:0000313" key="1">
    <source>
        <dbReference type="EMBL" id="NMM99444.1"/>
    </source>
</evidence>